<evidence type="ECO:0000256" key="2">
    <source>
        <dbReference type="ARBA" id="ARBA00023315"/>
    </source>
</evidence>
<proteinExistence type="predicted"/>
<dbReference type="InterPro" id="IPR000182">
    <property type="entry name" value="GNAT_dom"/>
</dbReference>
<gene>
    <name evidence="4" type="ORF">SK069_17660</name>
</gene>
<dbReference type="PANTHER" id="PTHR43877:SF1">
    <property type="entry name" value="ACETYLTRANSFERASE"/>
    <property type="match status" value="1"/>
</dbReference>
<feature type="domain" description="N-acetyltransferase" evidence="3">
    <location>
        <begin position="128"/>
        <end position="266"/>
    </location>
</feature>
<comment type="caution">
    <text evidence="4">The sequence shown here is derived from an EMBL/GenBank/DDBJ whole genome shotgun (WGS) entry which is preliminary data.</text>
</comment>
<reference evidence="4 5" key="1">
    <citation type="submission" date="2023-11" db="EMBL/GenBank/DDBJ databases">
        <authorList>
            <person name="Xu M."/>
            <person name="Jiang T."/>
        </authorList>
    </citation>
    <scope>NUCLEOTIDE SEQUENCE [LARGE SCALE GENOMIC DNA]</scope>
    <source>
        <strain evidence="4 5">SD</strain>
    </source>
</reference>
<dbReference type="EMBL" id="JAXAVX010000014">
    <property type="protein sequence ID" value="MDX8153429.1"/>
    <property type="molecule type" value="Genomic_DNA"/>
</dbReference>
<accession>A0ABU4VNJ9</accession>
<sequence length="266" mass="27484">MRPVGERSDERWRQLLVGHAAAAVRKRAPAVERTPWGWMLHAPALSRVWALNRAQIVPGAGGMAPDAVVADVLEHHRRRGLSHVAVDVRADGDVPALAPALARAGLVVAALEVLVADPATLADEAAAPPGVAVAVEDPEAARGLRHAGSADLPEPERTEVAAQWSPGGDPQTLHLLARDGAGTPVGAAVLHLARLHVELDDVLTHPDHRRAGVGTAIVGAAAAIARDRGVGAVGLLSDPGSPAARWYRRLGFVPVGPAVSAVRAGD</sequence>
<dbReference type="InterPro" id="IPR016181">
    <property type="entry name" value="Acyl_CoA_acyltransferase"/>
</dbReference>
<dbReference type="InterPro" id="IPR050832">
    <property type="entry name" value="Bact_Acetyltransf"/>
</dbReference>
<protein>
    <submittedName>
        <fullName evidence="4">GNAT family N-acetyltransferase</fullName>
    </submittedName>
</protein>
<dbReference type="Pfam" id="PF00583">
    <property type="entry name" value="Acetyltransf_1"/>
    <property type="match status" value="1"/>
</dbReference>
<evidence type="ECO:0000313" key="5">
    <source>
        <dbReference type="Proteomes" id="UP001277761"/>
    </source>
</evidence>
<name>A0ABU4VNJ9_9ACTN</name>
<keyword evidence="1" id="KW-0808">Transferase</keyword>
<dbReference type="PROSITE" id="PS51186">
    <property type="entry name" value="GNAT"/>
    <property type="match status" value="1"/>
</dbReference>
<evidence type="ECO:0000313" key="4">
    <source>
        <dbReference type="EMBL" id="MDX8153429.1"/>
    </source>
</evidence>
<keyword evidence="5" id="KW-1185">Reference proteome</keyword>
<keyword evidence="2" id="KW-0012">Acyltransferase</keyword>
<dbReference type="Proteomes" id="UP001277761">
    <property type="component" value="Unassembled WGS sequence"/>
</dbReference>
<dbReference type="SUPFAM" id="SSF55729">
    <property type="entry name" value="Acyl-CoA N-acyltransferases (Nat)"/>
    <property type="match status" value="1"/>
</dbReference>
<evidence type="ECO:0000256" key="1">
    <source>
        <dbReference type="ARBA" id="ARBA00022679"/>
    </source>
</evidence>
<evidence type="ECO:0000259" key="3">
    <source>
        <dbReference type="PROSITE" id="PS51186"/>
    </source>
</evidence>
<dbReference type="PANTHER" id="PTHR43877">
    <property type="entry name" value="AMINOALKYLPHOSPHONATE N-ACETYLTRANSFERASE-RELATED-RELATED"/>
    <property type="match status" value="1"/>
</dbReference>
<dbReference type="Gene3D" id="3.40.630.30">
    <property type="match status" value="1"/>
</dbReference>
<organism evidence="4 5">
    <name type="scientific">Patulibacter brassicae</name>
    <dbReference type="NCBI Taxonomy" id="1705717"/>
    <lineage>
        <taxon>Bacteria</taxon>
        <taxon>Bacillati</taxon>
        <taxon>Actinomycetota</taxon>
        <taxon>Thermoleophilia</taxon>
        <taxon>Solirubrobacterales</taxon>
        <taxon>Patulibacteraceae</taxon>
        <taxon>Patulibacter</taxon>
    </lineage>
</organism>
<dbReference type="RefSeq" id="WP_319955580.1">
    <property type="nucleotide sequence ID" value="NZ_JAXAVX010000014.1"/>
</dbReference>